<evidence type="ECO:0000313" key="2">
    <source>
        <dbReference type="EMBL" id="KAH7092427.1"/>
    </source>
</evidence>
<evidence type="ECO:0000259" key="1">
    <source>
        <dbReference type="Pfam" id="PF01425"/>
    </source>
</evidence>
<dbReference type="Gene3D" id="3.90.1300.10">
    <property type="entry name" value="Amidase signature (AS) domain"/>
    <property type="match status" value="1"/>
</dbReference>
<comment type="caution">
    <text evidence="2">The sequence shown here is derived from an EMBL/GenBank/DDBJ whole genome shotgun (WGS) entry which is preliminary data.</text>
</comment>
<organism evidence="2 3">
    <name type="scientific">Paraphoma chrysanthemicola</name>
    <dbReference type="NCBI Taxonomy" id="798071"/>
    <lineage>
        <taxon>Eukaryota</taxon>
        <taxon>Fungi</taxon>
        <taxon>Dikarya</taxon>
        <taxon>Ascomycota</taxon>
        <taxon>Pezizomycotina</taxon>
        <taxon>Dothideomycetes</taxon>
        <taxon>Pleosporomycetidae</taxon>
        <taxon>Pleosporales</taxon>
        <taxon>Pleosporineae</taxon>
        <taxon>Phaeosphaeriaceae</taxon>
        <taxon>Paraphoma</taxon>
    </lineage>
</organism>
<proteinExistence type="predicted"/>
<dbReference type="PANTHER" id="PTHR46310:SF7">
    <property type="entry name" value="AMIDASE 1"/>
    <property type="match status" value="1"/>
</dbReference>
<feature type="domain" description="Amidase" evidence="1">
    <location>
        <begin position="204"/>
        <end position="369"/>
    </location>
</feature>
<dbReference type="Pfam" id="PF01425">
    <property type="entry name" value="Amidase"/>
    <property type="match status" value="1"/>
</dbReference>
<sequence>MAVDALSENSSKQHEAAIFTSDQEFAIGSSRFVTRNTDYPGRWFPKALVTVINVSARDTIDTTYLKRRIQQYLTTCDVFRIEFLQCIEFQGASQDEIDLGEDAAKQLRIWGNMWTKFVSLPPGGSTPPPGPYVAGTDFLRQVWRVFDDDAKAFLVSTWPSASDPVYGYPPSKEPRSHENNHLAGQSFGTLGVAVPSRLYFCRTENRPLDGIRIAIKDVYHLNGLRTSVCNRAYHDLYPPRTETAHCIETLISLGAIVVGKTHLSSFAWREEPTECVDYPAPFNPRGDGYQSPAGSSSGSGAAIAAYEWLDITLGTDTTGSGRRPALWNGCFAIRPSTNILSCEGMVPTCPKFDVPSFFGRDINPFKHFAQSWYGGFIANQAEGRNHPWQIIYPTDYLPTENLDQMRGLDYFVGELATFLSVEPRKLSISQEWKDSAPIQENSLPTYMQNVQAHGFFYDLYHCFDQFRDDYWEKHRHEPFLTKTLRWAWGIGGLVSKEQRDDAMDRVSVFRDWFIKHIMQPEQKRTIVILPIETLEPRYRDTAPDLPYEPPKGLSVLYFSPALGAPEIVVPAGQIPYKSRITGQEEFLPVAVSLLGAPGTDMELISLVERFLISAGRPTKVLTGKNMFGEGPSQALSIRCD</sequence>
<dbReference type="EMBL" id="JAGMVJ010000003">
    <property type="protein sequence ID" value="KAH7092427.1"/>
    <property type="molecule type" value="Genomic_DNA"/>
</dbReference>
<dbReference type="SUPFAM" id="SSF75304">
    <property type="entry name" value="Amidase signature (AS) enzymes"/>
    <property type="match status" value="1"/>
</dbReference>
<dbReference type="InterPro" id="IPR036928">
    <property type="entry name" value="AS_sf"/>
</dbReference>
<name>A0A8K0RDM5_9PLEO</name>
<dbReference type="AlphaFoldDB" id="A0A8K0RDM5"/>
<dbReference type="Proteomes" id="UP000813461">
    <property type="component" value="Unassembled WGS sequence"/>
</dbReference>
<dbReference type="OrthoDB" id="5423360at2759"/>
<dbReference type="InterPro" id="IPR023631">
    <property type="entry name" value="Amidase_dom"/>
</dbReference>
<keyword evidence="3" id="KW-1185">Reference proteome</keyword>
<gene>
    <name evidence="2" type="ORF">FB567DRAFT_588705</name>
</gene>
<accession>A0A8K0RDM5</accession>
<reference evidence="2" key="1">
    <citation type="journal article" date="2021" name="Nat. Commun.">
        <title>Genetic determinants of endophytism in the Arabidopsis root mycobiome.</title>
        <authorList>
            <person name="Mesny F."/>
            <person name="Miyauchi S."/>
            <person name="Thiergart T."/>
            <person name="Pickel B."/>
            <person name="Atanasova L."/>
            <person name="Karlsson M."/>
            <person name="Huettel B."/>
            <person name="Barry K.W."/>
            <person name="Haridas S."/>
            <person name="Chen C."/>
            <person name="Bauer D."/>
            <person name="Andreopoulos W."/>
            <person name="Pangilinan J."/>
            <person name="LaButti K."/>
            <person name="Riley R."/>
            <person name="Lipzen A."/>
            <person name="Clum A."/>
            <person name="Drula E."/>
            <person name="Henrissat B."/>
            <person name="Kohler A."/>
            <person name="Grigoriev I.V."/>
            <person name="Martin F.M."/>
            <person name="Hacquard S."/>
        </authorList>
    </citation>
    <scope>NUCLEOTIDE SEQUENCE</scope>
    <source>
        <strain evidence="2">MPI-SDFR-AT-0120</strain>
    </source>
</reference>
<protein>
    <submittedName>
        <fullName evidence="2">Amidase signature domain-containing protein</fullName>
    </submittedName>
</protein>
<evidence type="ECO:0000313" key="3">
    <source>
        <dbReference type="Proteomes" id="UP000813461"/>
    </source>
</evidence>
<dbReference type="PANTHER" id="PTHR46310">
    <property type="entry name" value="AMIDASE 1"/>
    <property type="match status" value="1"/>
</dbReference>